<dbReference type="Proteomes" id="UP000706151">
    <property type="component" value="Unassembled WGS sequence"/>
</dbReference>
<feature type="coiled-coil region" evidence="1">
    <location>
        <begin position="449"/>
        <end position="507"/>
    </location>
</feature>
<comment type="caution">
    <text evidence="4">The sequence shown here is derived from an EMBL/GenBank/DDBJ whole genome shotgun (WGS) entry which is preliminary data.</text>
</comment>
<name>A0A935TD01_9PROT</name>
<proteinExistence type="predicted"/>
<organism evidence="4 5">
    <name type="scientific">Candidatus Accumulibacter affinis</name>
    <dbReference type="NCBI Taxonomy" id="2954384"/>
    <lineage>
        <taxon>Bacteria</taxon>
        <taxon>Pseudomonadati</taxon>
        <taxon>Pseudomonadota</taxon>
        <taxon>Betaproteobacteria</taxon>
        <taxon>Candidatus Accumulibacter</taxon>
    </lineage>
</organism>
<feature type="transmembrane region" description="Helical" evidence="2">
    <location>
        <begin position="46"/>
        <end position="66"/>
    </location>
</feature>
<evidence type="ECO:0000256" key="1">
    <source>
        <dbReference type="SAM" id="Coils"/>
    </source>
</evidence>
<evidence type="ECO:0000259" key="3">
    <source>
        <dbReference type="PROSITE" id="PS51688"/>
    </source>
</evidence>
<evidence type="ECO:0000313" key="4">
    <source>
        <dbReference type="EMBL" id="MBK7954127.1"/>
    </source>
</evidence>
<dbReference type="Pfam" id="PF13884">
    <property type="entry name" value="Peptidase_S74"/>
    <property type="match status" value="1"/>
</dbReference>
<accession>A0A935TD01</accession>
<evidence type="ECO:0000313" key="5">
    <source>
        <dbReference type="Proteomes" id="UP000706151"/>
    </source>
</evidence>
<evidence type="ECO:0000256" key="2">
    <source>
        <dbReference type="SAM" id="Phobius"/>
    </source>
</evidence>
<reference evidence="4 5" key="1">
    <citation type="submission" date="2020-10" db="EMBL/GenBank/DDBJ databases">
        <title>Connecting structure to function with the recovery of over 1000 high-quality activated sludge metagenome-assembled genomes encoding full-length rRNA genes using long-read sequencing.</title>
        <authorList>
            <person name="Singleton C.M."/>
            <person name="Petriglieri F."/>
            <person name="Kristensen J.M."/>
            <person name="Kirkegaard R.H."/>
            <person name="Michaelsen T.Y."/>
            <person name="Andersen M.H."/>
            <person name="Karst S.M."/>
            <person name="Dueholm M.S."/>
            <person name="Nielsen P.H."/>
            <person name="Albertsen M."/>
        </authorList>
    </citation>
    <scope>NUCLEOTIDE SEQUENCE [LARGE SCALE GENOMIC DNA]</scope>
    <source>
        <strain evidence="4">Fred_18-Q3-R57-64_BAT3C.720</strain>
    </source>
</reference>
<feature type="domain" description="Peptidase S74" evidence="3">
    <location>
        <begin position="336"/>
        <end position="463"/>
    </location>
</feature>
<keyword evidence="1" id="KW-0175">Coiled coil</keyword>
<protein>
    <submittedName>
        <fullName evidence="4">Tail fiber domain-containing protein</fullName>
    </submittedName>
</protein>
<keyword evidence="2" id="KW-0812">Transmembrane</keyword>
<keyword evidence="2" id="KW-1133">Transmembrane helix</keyword>
<dbReference type="EMBL" id="JADJOT010000008">
    <property type="protein sequence ID" value="MBK7954127.1"/>
    <property type="molecule type" value="Genomic_DNA"/>
</dbReference>
<gene>
    <name evidence="4" type="ORF">IPK02_09300</name>
</gene>
<sequence>MTEPFRGDRQAELAAVRRRPGELAATRSNSRVAGKSGRRHGFSKRFVFGLLPLLGCLVLMGGTVSADDALFINPQGLVGIGTPNPGEKLQVSKGKIQLDGNQQLKFADGDVSNNLKLQLWSGFGLGINNFTLFYAADSIHSWRDKNGTNERMVLTTNPDGGLAVKGTGKSSFAGAVDIGKNLAVMGTGNSSFAGNVGIGKPDPGEKLQVSAGKIQLDGDQQIKFTDTNTSNNLKLQLWSGYGLGINGSTLFYAANGRHSWRDNNGTNERMALTTAPDGGLTVTGTGVSTFAGSVIVGGDIFVHGRLKYYWGPDGKWKQVENRYGNWAGSYDTGGPSDLRLKSQVESLPTALDKILHLRGVSYQWNDEALKYFTRDIENNLSAGPEATAADNQNLWKAERDKRYRELGTNQVGVVAQDVEAVLPEAVTTDEAGYKSVRYHYLIPLLIEALKEQDKTVKEQAQMVAQQQQEIARLVASNLAVEQKLAELAAVKEQMARLEAAVQRVAATQAFGTIDAVAQLSETKTR</sequence>
<dbReference type="InterPro" id="IPR030392">
    <property type="entry name" value="S74_ICA"/>
</dbReference>
<dbReference type="PROSITE" id="PS51688">
    <property type="entry name" value="ICA"/>
    <property type="match status" value="1"/>
</dbReference>
<dbReference type="AlphaFoldDB" id="A0A935TD01"/>
<keyword evidence="2" id="KW-0472">Membrane</keyword>